<name>A0A848G609_9RHOO</name>
<dbReference type="PANTHER" id="PTHR33525">
    <property type="match status" value="1"/>
</dbReference>
<gene>
    <name evidence="2" type="ORF">HHL15_12780</name>
</gene>
<dbReference type="Proteomes" id="UP000580043">
    <property type="component" value="Unassembled WGS sequence"/>
</dbReference>
<proteinExistence type="predicted"/>
<dbReference type="SUPFAM" id="SSF109604">
    <property type="entry name" value="HD-domain/PDEase-like"/>
    <property type="match status" value="1"/>
</dbReference>
<reference evidence="2 3" key="1">
    <citation type="submission" date="2020-04" db="EMBL/GenBank/DDBJ databases">
        <title>Zoogloea sp. G-4-1-14 isolated from soil.</title>
        <authorList>
            <person name="Dahal R.H."/>
        </authorList>
    </citation>
    <scope>NUCLEOTIDE SEQUENCE [LARGE SCALE GENOMIC DNA]</scope>
    <source>
        <strain evidence="2 3">G-4-1-14</strain>
    </source>
</reference>
<dbReference type="Gene3D" id="1.10.3210.10">
    <property type="entry name" value="Hypothetical protein af1432"/>
    <property type="match status" value="1"/>
</dbReference>
<evidence type="ECO:0000313" key="3">
    <source>
        <dbReference type="Proteomes" id="UP000580043"/>
    </source>
</evidence>
<dbReference type="Pfam" id="PF08668">
    <property type="entry name" value="HDOD"/>
    <property type="match status" value="1"/>
</dbReference>
<sequence length="379" mass="41684">MSNAVLITREPVINKQHKITANRLIVHAASVSQAVEALDSLAEVWPSTHPVFISLYKLVPTPDLLNWIAPANAMVEIPTQSIAHPLTLTLIPQLLAANISLNLTWYQHDTVLPPNVQWRFLIVDAKRQHLPADPPGLSIAWGLTDVPDFRNAIAEGYDGASGWFFLRGVKTDGKLAPSHAQIVRLMNLVRRNAEVREIETVLKQDVALSYKLLRYINSAGFGLMCEIQSFRHAVTILGYEKLNKWLSVLLVSASRDPSAPALMQTAIARGRFMEKIGAAFFDKGELDNLFITGAFSLLHLLLGASLQSALEEMHLPTPIADALITGDGVYAPFLKLAKALESFDDKQLAQLAGELHISPDQVNRAHLEALSFADSLQFG</sequence>
<evidence type="ECO:0000259" key="1">
    <source>
        <dbReference type="PROSITE" id="PS51833"/>
    </source>
</evidence>
<dbReference type="PANTHER" id="PTHR33525:SF4">
    <property type="entry name" value="CYCLIC DI-GMP PHOSPHODIESTERASE CDGJ"/>
    <property type="match status" value="1"/>
</dbReference>
<dbReference type="RefSeq" id="WP_169146164.1">
    <property type="nucleotide sequence ID" value="NZ_JABBGA010000009.1"/>
</dbReference>
<dbReference type="AlphaFoldDB" id="A0A848G609"/>
<evidence type="ECO:0000313" key="2">
    <source>
        <dbReference type="EMBL" id="NML26622.1"/>
    </source>
</evidence>
<dbReference type="EMBL" id="JABBGA010000009">
    <property type="protein sequence ID" value="NML26622.1"/>
    <property type="molecule type" value="Genomic_DNA"/>
</dbReference>
<keyword evidence="3" id="KW-1185">Reference proteome</keyword>
<dbReference type="InterPro" id="IPR052340">
    <property type="entry name" value="RNase_Y/CdgJ"/>
</dbReference>
<organism evidence="2 3">
    <name type="scientific">Zoogloea dura</name>
    <dbReference type="NCBI Taxonomy" id="2728840"/>
    <lineage>
        <taxon>Bacteria</taxon>
        <taxon>Pseudomonadati</taxon>
        <taxon>Pseudomonadota</taxon>
        <taxon>Betaproteobacteria</taxon>
        <taxon>Rhodocyclales</taxon>
        <taxon>Zoogloeaceae</taxon>
        <taxon>Zoogloea</taxon>
    </lineage>
</organism>
<comment type="caution">
    <text evidence="2">The sequence shown here is derived from an EMBL/GenBank/DDBJ whole genome shotgun (WGS) entry which is preliminary data.</text>
</comment>
<feature type="domain" description="HDOD" evidence="1">
    <location>
        <begin position="175"/>
        <end position="359"/>
    </location>
</feature>
<accession>A0A848G609</accession>
<dbReference type="PROSITE" id="PS51833">
    <property type="entry name" value="HDOD"/>
    <property type="match status" value="1"/>
</dbReference>
<protein>
    <submittedName>
        <fullName evidence="2">HDOD domain-containing protein</fullName>
    </submittedName>
</protein>
<dbReference type="InterPro" id="IPR013976">
    <property type="entry name" value="HDOD"/>
</dbReference>